<protein>
    <submittedName>
        <fullName evidence="1">Uncharacterized protein</fullName>
    </submittedName>
</protein>
<gene>
    <name evidence="1" type="ORF">Tco_1092290</name>
</gene>
<accession>A0ABQ5IBU8</accession>
<organism evidence="1 2">
    <name type="scientific">Tanacetum coccineum</name>
    <dbReference type="NCBI Taxonomy" id="301880"/>
    <lineage>
        <taxon>Eukaryota</taxon>
        <taxon>Viridiplantae</taxon>
        <taxon>Streptophyta</taxon>
        <taxon>Embryophyta</taxon>
        <taxon>Tracheophyta</taxon>
        <taxon>Spermatophyta</taxon>
        <taxon>Magnoliopsida</taxon>
        <taxon>eudicotyledons</taxon>
        <taxon>Gunneridae</taxon>
        <taxon>Pentapetalae</taxon>
        <taxon>asterids</taxon>
        <taxon>campanulids</taxon>
        <taxon>Asterales</taxon>
        <taxon>Asteraceae</taxon>
        <taxon>Asteroideae</taxon>
        <taxon>Anthemideae</taxon>
        <taxon>Anthemidinae</taxon>
        <taxon>Tanacetum</taxon>
    </lineage>
</organism>
<evidence type="ECO:0000313" key="1">
    <source>
        <dbReference type="EMBL" id="GJT96772.1"/>
    </source>
</evidence>
<evidence type="ECO:0000313" key="2">
    <source>
        <dbReference type="Proteomes" id="UP001151760"/>
    </source>
</evidence>
<reference evidence="1" key="1">
    <citation type="journal article" date="2022" name="Int. J. Mol. Sci.">
        <title>Draft Genome of Tanacetum Coccineum: Genomic Comparison of Closely Related Tanacetum-Family Plants.</title>
        <authorList>
            <person name="Yamashiro T."/>
            <person name="Shiraishi A."/>
            <person name="Nakayama K."/>
            <person name="Satake H."/>
        </authorList>
    </citation>
    <scope>NUCLEOTIDE SEQUENCE</scope>
</reference>
<proteinExistence type="predicted"/>
<dbReference type="EMBL" id="BQNB010020512">
    <property type="protein sequence ID" value="GJT96772.1"/>
    <property type="molecule type" value="Genomic_DNA"/>
</dbReference>
<reference evidence="1" key="2">
    <citation type="submission" date="2022-01" db="EMBL/GenBank/DDBJ databases">
        <authorList>
            <person name="Yamashiro T."/>
            <person name="Shiraishi A."/>
            <person name="Satake H."/>
            <person name="Nakayama K."/>
        </authorList>
    </citation>
    <scope>NUCLEOTIDE SEQUENCE</scope>
</reference>
<name>A0ABQ5IBU8_9ASTR</name>
<comment type="caution">
    <text evidence="1">The sequence shown here is derived from an EMBL/GenBank/DDBJ whole genome shotgun (WGS) entry which is preliminary data.</text>
</comment>
<keyword evidence="2" id="KW-1185">Reference proteome</keyword>
<sequence length="72" mass="7660">MAPKRTTRANPAATTATTSVTNAQVKAMIDQGVTDALAARDAETRMAMTAIIQKRVLEGQNELLENALTQTS</sequence>
<dbReference type="Proteomes" id="UP001151760">
    <property type="component" value="Unassembled WGS sequence"/>
</dbReference>